<dbReference type="Proteomes" id="UP000651728">
    <property type="component" value="Unassembled WGS sequence"/>
</dbReference>
<dbReference type="EMBL" id="BOOB01000013">
    <property type="protein sequence ID" value="GIH31621.1"/>
    <property type="molecule type" value="Genomic_DNA"/>
</dbReference>
<gene>
    <name evidence="2" type="ORF">Mam01_17850</name>
</gene>
<name>A0ABQ4F9W7_9ACTN</name>
<organism evidence="2 3">
    <name type="scientific">Microbispora amethystogenes</name>
    <dbReference type="NCBI Taxonomy" id="1427754"/>
    <lineage>
        <taxon>Bacteria</taxon>
        <taxon>Bacillati</taxon>
        <taxon>Actinomycetota</taxon>
        <taxon>Actinomycetes</taxon>
        <taxon>Streptosporangiales</taxon>
        <taxon>Streptosporangiaceae</taxon>
        <taxon>Microbispora</taxon>
    </lineage>
</organism>
<evidence type="ECO:0000313" key="2">
    <source>
        <dbReference type="EMBL" id="GIH31621.1"/>
    </source>
</evidence>
<reference evidence="2 3" key="1">
    <citation type="submission" date="2021-01" db="EMBL/GenBank/DDBJ databases">
        <title>Whole genome shotgun sequence of Microbispora amethystogenes NBRC 101907.</title>
        <authorList>
            <person name="Komaki H."/>
            <person name="Tamura T."/>
        </authorList>
    </citation>
    <scope>NUCLEOTIDE SEQUENCE [LARGE SCALE GENOMIC DNA]</scope>
    <source>
        <strain evidence="2 3">NBRC 101907</strain>
    </source>
</reference>
<accession>A0ABQ4F9W7</accession>
<evidence type="ECO:0000313" key="3">
    <source>
        <dbReference type="Proteomes" id="UP000651728"/>
    </source>
</evidence>
<sequence>MTDVSEDGSVLGSRPPAEESPASRPGFVRAPGEPPRAAGRLGNKEARMDVLDSLVDEELRLEFVLIEALHQEAERLAAPAVR</sequence>
<feature type="region of interest" description="Disordered" evidence="1">
    <location>
        <begin position="1"/>
        <end position="44"/>
    </location>
</feature>
<protein>
    <submittedName>
        <fullName evidence="2">Uncharacterized protein</fullName>
    </submittedName>
</protein>
<comment type="caution">
    <text evidence="2">The sequence shown here is derived from an EMBL/GenBank/DDBJ whole genome shotgun (WGS) entry which is preliminary data.</text>
</comment>
<evidence type="ECO:0000256" key="1">
    <source>
        <dbReference type="SAM" id="MobiDB-lite"/>
    </source>
</evidence>
<keyword evidence="3" id="KW-1185">Reference proteome</keyword>
<proteinExistence type="predicted"/>